<sequence>MTPNTSQPSPAGTAGASRTPAGFVAVELLSLVIPVYNEDESLVALHAEIAEVARDLPARVEMIFVDDGSKDHSWAAVQHLATKDERVRGIRFRRNFGKAAALAAGFGAARGQIVLTMDADLQDDPHEIPRFLDALRGGLDVVSGWKKVRHDPWHKVFPSRVFNKFLSVLTGVHLHDHNCGMKAYRAEALREVYLYGELHRFVPVLATARGFKVGELVIQHRARKFGSSKYGWKRFIKGALDVATVRLLTGFGRRPNHLLGTWGLVFGAAGAFGFFLLLANWFLRLIDGSYGAGPLTQMMVAILAVGSALFGGQCFLAGLVSEMTVARQWLDNAPYTVAERTPAEPEPARG</sequence>
<evidence type="ECO:0000256" key="6">
    <source>
        <dbReference type="ARBA" id="ARBA00022989"/>
    </source>
</evidence>
<evidence type="ECO:0000259" key="9">
    <source>
        <dbReference type="Pfam" id="PF00535"/>
    </source>
</evidence>
<evidence type="ECO:0000256" key="8">
    <source>
        <dbReference type="SAM" id="Phobius"/>
    </source>
</evidence>
<feature type="transmembrane region" description="Helical" evidence="8">
    <location>
        <begin position="295"/>
        <end position="320"/>
    </location>
</feature>
<dbReference type="KEGG" id="gog:C1280_14615"/>
<evidence type="ECO:0000256" key="5">
    <source>
        <dbReference type="ARBA" id="ARBA00022985"/>
    </source>
</evidence>
<accession>A0A2Z3GWI3</accession>
<keyword evidence="3 10" id="KW-0808">Transferase</keyword>
<keyword evidence="5" id="KW-0448">Lipopolysaccharide biosynthesis</keyword>
<dbReference type="InterPro" id="IPR029044">
    <property type="entry name" value="Nucleotide-diphossugar_trans"/>
</dbReference>
<dbReference type="GO" id="GO:0099621">
    <property type="term" value="F:undecaprenyl-phosphate 4-deoxy-4-formamido-L-arabinose transferase activity"/>
    <property type="evidence" value="ECO:0007669"/>
    <property type="project" value="TreeGrafter"/>
</dbReference>
<dbReference type="GO" id="GO:0005886">
    <property type="term" value="C:plasma membrane"/>
    <property type="evidence" value="ECO:0007669"/>
    <property type="project" value="TreeGrafter"/>
</dbReference>
<dbReference type="Proteomes" id="UP000245802">
    <property type="component" value="Chromosome"/>
</dbReference>
<evidence type="ECO:0000256" key="3">
    <source>
        <dbReference type="ARBA" id="ARBA00022679"/>
    </source>
</evidence>
<evidence type="ECO:0000313" key="10">
    <source>
        <dbReference type="EMBL" id="AWM38103.1"/>
    </source>
</evidence>
<dbReference type="PANTHER" id="PTHR48090:SF3">
    <property type="entry name" value="UNDECAPRENYL-PHOSPHATE 4-DEOXY-4-FORMAMIDO-L-ARABINOSE TRANSFERASE"/>
    <property type="match status" value="1"/>
</dbReference>
<feature type="transmembrane region" description="Helical" evidence="8">
    <location>
        <begin position="262"/>
        <end position="283"/>
    </location>
</feature>
<dbReference type="PANTHER" id="PTHR48090">
    <property type="entry name" value="UNDECAPRENYL-PHOSPHATE 4-DEOXY-4-FORMAMIDO-L-ARABINOSE TRANSFERASE-RELATED"/>
    <property type="match status" value="1"/>
</dbReference>
<keyword evidence="6 8" id="KW-1133">Transmembrane helix</keyword>
<dbReference type="InterPro" id="IPR001173">
    <property type="entry name" value="Glyco_trans_2-like"/>
</dbReference>
<name>A0A2Z3GWI3_9BACT</name>
<dbReference type="AlphaFoldDB" id="A0A2Z3GWI3"/>
<keyword evidence="2" id="KW-0328">Glycosyltransferase</keyword>
<keyword evidence="7 8" id="KW-0472">Membrane</keyword>
<reference evidence="10 11" key="1">
    <citation type="submission" date="2018-01" db="EMBL/GenBank/DDBJ databases">
        <title>G. obscuriglobus.</title>
        <authorList>
            <person name="Franke J."/>
            <person name="Blomberg W."/>
            <person name="Selmecki A."/>
        </authorList>
    </citation>
    <scope>NUCLEOTIDE SEQUENCE [LARGE SCALE GENOMIC DNA]</scope>
    <source>
        <strain evidence="10 11">DSM 5831</strain>
    </source>
</reference>
<evidence type="ECO:0000256" key="1">
    <source>
        <dbReference type="ARBA" id="ARBA00022475"/>
    </source>
</evidence>
<dbReference type="GO" id="GO:0009103">
    <property type="term" value="P:lipopolysaccharide biosynthetic process"/>
    <property type="evidence" value="ECO:0007669"/>
    <property type="project" value="UniProtKB-KW"/>
</dbReference>
<dbReference type="RefSeq" id="WP_010033659.1">
    <property type="nucleotide sequence ID" value="NZ_CP025958.1"/>
</dbReference>
<evidence type="ECO:0000256" key="2">
    <source>
        <dbReference type="ARBA" id="ARBA00022676"/>
    </source>
</evidence>
<gene>
    <name evidence="10" type="ORF">C1280_14615</name>
</gene>
<keyword evidence="1" id="KW-1003">Cell membrane</keyword>
<dbReference type="OrthoDB" id="9807778at2"/>
<dbReference type="InterPro" id="IPR050256">
    <property type="entry name" value="Glycosyltransferase_2"/>
</dbReference>
<dbReference type="Gene3D" id="3.90.550.10">
    <property type="entry name" value="Spore Coat Polysaccharide Biosynthesis Protein SpsA, Chain A"/>
    <property type="match status" value="1"/>
</dbReference>
<keyword evidence="4 8" id="KW-0812">Transmembrane</keyword>
<feature type="domain" description="Glycosyltransferase 2-like" evidence="9">
    <location>
        <begin position="30"/>
        <end position="192"/>
    </location>
</feature>
<proteinExistence type="predicted"/>
<evidence type="ECO:0000256" key="4">
    <source>
        <dbReference type="ARBA" id="ARBA00022692"/>
    </source>
</evidence>
<evidence type="ECO:0000313" key="11">
    <source>
        <dbReference type="Proteomes" id="UP000245802"/>
    </source>
</evidence>
<dbReference type="EMBL" id="CP025958">
    <property type="protein sequence ID" value="AWM38103.1"/>
    <property type="molecule type" value="Genomic_DNA"/>
</dbReference>
<protein>
    <submittedName>
        <fullName evidence="10">Glycosyltransferase</fullName>
    </submittedName>
</protein>
<dbReference type="SUPFAM" id="SSF53448">
    <property type="entry name" value="Nucleotide-diphospho-sugar transferases"/>
    <property type="match status" value="1"/>
</dbReference>
<organism evidence="10 11">
    <name type="scientific">Gemmata obscuriglobus</name>
    <dbReference type="NCBI Taxonomy" id="114"/>
    <lineage>
        <taxon>Bacteria</taxon>
        <taxon>Pseudomonadati</taxon>
        <taxon>Planctomycetota</taxon>
        <taxon>Planctomycetia</taxon>
        <taxon>Gemmatales</taxon>
        <taxon>Gemmataceae</taxon>
        <taxon>Gemmata</taxon>
    </lineage>
</organism>
<dbReference type="CDD" id="cd04187">
    <property type="entry name" value="DPM1_like_bac"/>
    <property type="match status" value="1"/>
</dbReference>
<keyword evidence="11" id="KW-1185">Reference proteome</keyword>
<evidence type="ECO:0000256" key="7">
    <source>
        <dbReference type="ARBA" id="ARBA00023136"/>
    </source>
</evidence>
<dbReference type="Pfam" id="PF00535">
    <property type="entry name" value="Glycos_transf_2"/>
    <property type="match status" value="1"/>
</dbReference>